<evidence type="ECO:0000313" key="2">
    <source>
        <dbReference type="EMBL" id="RFU40492.1"/>
    </source>
</evidence>
<organism evidence="2 3">
    <name type="scientific">Actinomadura logoneensis</name>
    <dbReference type="NCBI Taxonomy" id="2293572"/>
    <lineage>
        <taxon>Bacteria</taxon>
        <taxon>Bacillati</taxon>
        <taxon>Actinomycetota</taxon>
        <taxon>Actinomycetes</taxon>
        <taxon>Streptosporangiales</taxon>
        <taxon>Thermomonosporaceae</taxon>
        <taxon>Actinomadura</taxon>
    </lineage>
</organism>
<sequence>MIKWRKSSHSGSDYGQCVEVAGLGNAVGIRDSKAAVSRHLVLTSASFASLAERVRQT</sequence>
<name>A0A372JKD5_9ACTN</name>
<dbReference type="Proteomes" id="UP000261811">
    <property type="component" value="Unassembled WGS sequence"/>
</dbReference>
<dbReference type="EMBL" id="QURH01000283">
    <property type="protein sequence ID" value="RFU40492.1"/>
    <property type="molecule type" value="Genomic_DNA"/>
</dbReference>
<evidence type="ECO:0000259" key="1">
    <source>
        <dbReference type="Pfam" id="PF04149"/>
    </source>
</evidence>
<feature type="domain" description="DUF397" evidence="1">
    <location>
        <begin position="3"/>
        <end position="55"/>
    </location>
</feature>
<reference evidence="2 3" key="1">
    <citation type="submission" date="2018-08" db="EMBL/GenBank/DDBJ databases">
        <title>Actinomadura jelena sp. nov., a novel Actinomycete isolated from soil in Chad.</title>
        <authorList>
            <person name="Shi L."/>
        </authorList>
    </citation>
    <scope>NUCLEOTIDE SEQUENCE [LARGE SCALE GENOMIC DNA]</scope>
    <source>
        <strain evidence="2 3">NEAU-G17</strain>
    </source>
</reference>
<comment type="caution">
    <text evidence="2">The sequence shown here is derived from an EMBL/GenBank/DDBJ whole genome shotgun (WGS) entry which is preliminary data.</text>
</comment>
<dbReference type="InterPro" id="IPR007278">
    <property type="entry name" value="DUF397"/>
</dbReference>
<dbReference type="OrthoDB" id="3482778at2"/>
<proteinExistence type="predicted"/>
<dbReference type="AlphaFoldDB" id="A0A372JKD5"/>
<dbReference type="Pfam" id="PF04149">
    <property type="entry name" value="DUF397"/>
    <property type="match status" value="1"/>
</dbReference>
<accession>A0A372JKD5</accession>
<evidence type="ECO:0000313" key="3">
    <source>
        <dbReference type="Proteomes" id="UP000261811"/>
    </source>
</evidence>
<dbReference type="RefSeq" id="WP_117358415.1">
    <property type="nucleotide sequence ID" value="NZ_QURH01000283.1"/>
</dbReference>
<gene>
    <name evidence="2" type="ORF">DZF91_16880</name>
</gene>
<protein>
    <submittedName>
        <fullName evidence="2">DUF397 domain-containing protein</fullName>
    </submittedName>
</protein>
<keyword evidence="3" id="KW-1185">Reference proteome</keyword>